<protein>
    <recommendedName>
        <fullName evidence="5">MEGF10_11</fullName>
    </recommendedName>
</protein>
<keyword evidence="2" id="KW-1133">Transmembrane helix</keyword>
<feature type="transmembrane region" description="Helical" evidence="2">
    <location>
        <begin position="110"/>
        <end position="132"/>
    </location>
</feature>
<sequence>MCCLAGFYGTDCFKNCDNGFYGERCSYKCKCTAEQFCHHITGCIFGNSGRPEIPIRGYENSSTDHGSEISYRGNETSSTDHVPASSIPPVLSLTSTSPTTDNQFPLQTTIFIFAIGSVMALFLCIIVVQFCIKLRIKRKKYTQQISVKRKPVKEEETYNEISESLMGIEGDDSRNEQGHVGKYDELQATNQIAGVPYDKIKTQTHYQDISDSLIDSSCNSDSSNSNTSYLKPKTNESHSYIDVLESSTTKSEITIQNSPVNSTTDSSKMSTQYLDPIYSIHNDEIVLQSHEIGDNNDAYLDVTHDTFL</sequence>
<dbReference type="Gene3D" id="2.170.300.10">
    <property type="entry name" value="Tie2 ligand-binding domain superfamily"/>
    <property type="match status" value="1"/>
</dbReference>
<feature type="region of interest" description="Disordered" evidence="1">
    <location>
        <begin position="61"/>
        <end position="85"/>
    </location>
</feature>
<dbReference type="EnsemblMetazoa" id="G26836.1">
    <property type="protein sequence ID" value="G26836.1:cds"/>
    <property type="gene ID" value="G26836"/>
</dbReference>
<organism evidence="3 4">
    <name type="scientific">Magallana gigas</name>
    <name type="common">Pacific oyster</name>
    <name type="synonym">Crassostrea gigas</name>
    <dbReference type="NCBI Taxonomy" id="29159"/>
    <lineage>
        <taxon>Eukaryota</taxon>
        <taxon>Metazoa</taxon>
        <taxon>Spiralia</taxon>
        <taxon>Lophotrochozoa</taxon>
        <taxon>Mollusca</taxon>
        <taxon>Bivalvia</taxon>
        <taxon>Autobranchia</taxon>
        <taxon>Pteriomorphia</taxon>
        <taxon>Ostreida</taxon>
        <taxon>Ostreoidea</taxon>
        <taxon>Ostreidae</taxon>
        <taxon>Magallana</taxon>
    </lineage>
</organism>
<keyword evidence="2" id="KW-0472">Membrane</keyword>
<evidence type="ECO:0000256" key="1">
    <source>
        <dbReference type="SAM" id="MobiDB-lite"/>
    </source>
</evidence>
<dbReference type="AlphaFoldDB" id="A0A8W8LBM8"/>
<evidence type="ECO:0000313" key="3">
    <source>
        <dbReference type="EnsemblMetazoa" id="G26836.1:cds"/>
    </source>
</evidence>
<accession>A0A8W8LBM8</accession>
<evidence type="ECO:0000256" key="2">
    <source>
        <dbReference type="SAM" id="Phobius"/>
    </source>
</evidence>
<keyword evidence="2" id="KW-0812">Transmembrane</keyword>
<proteinExistence type="predicted"/>
<evidence type="ECO:0000313" key="4">
    <source>
        <dbReference type="Proteomes" id="UP000005408"/>
    </source>
</evidence>
<keyword evidence="4" id="KW-1185">Reference proteome</keyword>
<dbReference type="Proteomes" id="UP000005408">
    <property type="component" value="Unassembled WGS sequence"/>
</dbReference>
<name>A0A8W8LBM8_MAGGI</name>
<reference evidence="3" key="1">
    <citation type="submission" date="2022-08" db="UniProtKB">
        <authorList>
            <consortium name="EnsemblMetazoa"/>
        </authorList>
    </citation>
    <scope>IDENTIFICATION</scope>
    <source>
        <strain evidence="3">05x7-T-G4-1.051#20</strain>
    </source>
</reference>
<evidence type="ECO:0008006" key="5">
    <source>
        <dbReference type="Google" id="ProtNLM"/>
    </source>
</evidence>